<comment type="catalytic activity">
    <reaction evidence="4">
        <text>a phosphate monoester + H2O = an alcohol + phosphate</text>
        <dbReference type="Rhea" id="RHEA:15017"/>
        <dbReference type="ChEBI" id="CHEBI:15377"/>
        <dbReference type="ChEBI" id="CHEBI:30879"/>
        <dbReference type="ChEBI" id="CHEBI:43474"/>
        <dbReference type="ChEBI" id="CHEBI:67140"/>
        <dbReference type="EC" id="3.1.3.2"/>
    </reaction>
</comment>
<proteinExistence type="inferred from homology"/>
<dbReference type="Proteomes" id="UP000198406">
    <property type="component" value="Unassembled WGS sequence"/>
</dbReference>
<keyword evidence="3" id="KW-0325">Glycoprotein</keyword>
<evidence type="ECO:0000256" key="3">
    <source>
        <dbReference type="ARBA" id="ARBA00023180"/>
    </source>
</evidence>
<evidence type="ECO:0000259" key="7">
    <source>
        <dbReference type="Pfam" id="PF14008"/>
    </source>
</evidence>
<protein>
    <recommendedName>
        <fullName evidence="4">Purple acid phosphatase</fullName>
        <ecNumber evidence="4">3.1.3.2</ecNumber>
    </recommendedName>
</protein>
<dbReference type="EMBL" id="BDSP01000184">
    <property type="protein sequence ID" value="GAX22395.1"/>
    <property type="molecule type" value="Genomic_DNA"/>
</dbReference>
<keyword evidence="5" id="KW-1133">Transmembrane helix</keyword>
<dbReference type="GO" id="GO:0046872">
    <property type="term" value="F:metal ion binding"/>
    <property type="evidence" value="ECO:0007669"/>
    <property type="project" value="InterPro"/>
</dbReference>
<organism evidence="8 9">
    <name type="scientific">Fistulifera solaris</name>
    <name type="common">Oleaginous diatom</name>
    <dbReference type="NCBI Taxonomy" id="1519565"/>
    <lineage>
        <taxon>Eukaryota</taxon>
        <taxon>Sar</taxon>
        <taxon>Stramenopiles</taxon>
        <taxon>Ochrophyta</taxon>
        <taxon>Bacillariophyta</taxon>
        <taxon>Bacillariophyceae</taxon>
        <taxon>Bacillariophycidae</taxon>
        <taxon>Naviculales</taxon>
        <taxon>Naviculaceae</taxon>
        <taxon>Fistulifera</taxon>
    </lineage>
</organism>
<keyword evidence="2" id="KW-0732">Signal</keyword>
<feature type="domain" description="Calcineurin-like phosphoesterase" evidence="6">
    <location>
        <begin position="359"/>
        <end position="579"/>
    </location>
</feature>
<dbReference type="InParanoid" id="A0A1Z5K899"/>
<gene>
    <name evidence="8" type="ORF">FisN_14Hh008</name>
</gene>
<dbReference type="EC" id="3.1.3.2" evidence="4"/>
<comment type="similarity">
    <text evidence="4">Belongs to the metallophosphoesterase superfamily. Purple acid phosphatase family.</text>
</comment>
<keyword evidence="9" id="KW-1185">Reference proteome</keyword>
<evidence type="ECO:0000256" key="2">
    <source>
        <dbReference type="ARBA" id="ARBA00022729"/>
    </source>
</evidence>
<evidence type="ECO:0000313" key="8">
    <source>
        <dbReference type="EMBL" id="GAX22395.1"/>
    </source>
</evidence>
<comment type="caution">
    <text evidence="8">The sequence shown here is derived from an EMBL/GenBank/DDBJ whole genome shotgun (WGS) entry which is preliminary data.</text>
</comment>
<evidence type="ECO:0000256" key="1">
    <source>
        <dbReference type="ARBA" id="ARBA00011738"/>
    </source>
</evidence>
<feature type="domain" description="Purple acid phosphatase C-terminal" evidence="7">
    <location>
        <begin position="596"/>
        <end position="651"/>
    </location>
</feature>
<dbReference type="InterPro" id="IPR041792">
    <property type="entry name" value="MPP_PAP"/>
</dbReference>
<dbReference type="InterPro" id="IPR029052">
    <property type="entry name" value="Metallo-depent_PP-like"/>
</dbReference>
<dbReference type="PANTHER" id="PTHR45778">
    <property type="entry name" value="PURPLE ACID PHOSPHATASE-RELATED"/>
    <property type="match status" value="1"/>
</dbReference>
<name>A0A1Z5K899_FISSO</name>
<reference evidence="8 9" key="1">
    <citation type="journal article" date="2015" name="Plant Cell">
        <title>Oil accumulation by the oleaginous diatom Fistulifera solaris as revealed by the genome and transcriptome.</title>
        <authorList>
            <person name="Tanaka T."/>
            <person name="Maeda Y."/>
            <person name="Veluchamy A."/>
            <person name="Tanaka M."/>
            <person name="Abida H."/>
            <person name="Marechal E."/>
            <person name="Bowler C."/>
            <person name="Muto M."/>
            <person name="Sunaga Y."/>
            <person name="Tanaka M."/>
            <person name="Yoshino T."/>
            <person name="Taniguchi T."/>
            <person name="Fukuda Y."/>
            <person name="Nemoto M."/>
            <person name="Matsumoto M."/>
            <person name="Wong P.S."/>
            <person name="Aburatani S."/>
            <person name="Fujibuchi W."/>
        </authorList>
    </citation>
    <scope>NUCLEOTIDE SEQUENCE [LARGE SCALE GENOMIC DNA]</scope>
    <source>
        <strain evidence="8 9">JPCC DA0580</strain>
    </source>
</reference>
<evidence type="ECO:0000256" key="5">
    <source>
        <dbReference type="SAM" id="Phobius"/>
    </source>
</evidence>
<dbReference type="OrthoDB" id="45007at2759"/>
<dbReference type="PANTHER" id="PTHR45778:SF7">
    <property type="entry name" value="PURPLE ACID PHOSPHATASE"/>
    <property type="match status" value="1"/>
</dbReference>
<dbReference type="GO" id="GO:0003993">
    <property type="term" value="F:acid phosphatase activity"/>
    <property type="evidence" value="ECO:0007669"/>
    <property type="project" value="UniProtKB-EC"/>
</dbReference>
<sequence>MKGLQITKRLSYEPILDENDQRRHFFQQCFAFVTIVLLVMIGFFVSHPSLLNVRNTTHAASTNDTSSHHEVMPTLLRLMDPETKTPLYALDNPTYEQFKSFQLLSVAYNDFDERNENDRTILQVTPARIAPGESITLTWDSSKVLADDWLVLQCTSHQQQEIHEHHHSFSKDDNYVQILEVATMDQVLATAQSPSSWTIPSFPVSRFDSCQFILYRLVHEHHSTSSTTLQPHGMATFFLHASQRPTAIHWAMTNRTDAWIVHFVTGVSGTPVLQYNGNQKVTGTSTTYTAADLCSEPANQTEPGKFQSPGILHQIYVEHLIPGTTMQYQVGVTTGQGIEWSSTFTWTVPDFAQSNYTYLVFGDQGAATPGSEWTAAAITREVTQPHVMAVHHVGDLSYANGAAHLWDAWFDMIQPYTTQVPLMIAVGNHEYDYWTSRVPGLDPSGAVSGYHPTWGTMENDSGGECGVPTAKHFTMPVMHNHSNGVFWYAFDMGIVHTIVLSSEHDLRPGSPQYEFLMHALSTVDRTEHPWLIIEIHRPLYHAEAKWDQNAVGVALRFEVEDLFYDYRVDVVLSGHYHSYFRTCDGLYASRCGHDGAPMHITIGSSGAKLDTVDLYDAPWTATYLKSVFGYGRMTVANASALYFEYVQTVNETYTHVLDDVWIVRDR</sequence>
<keyword evidence="5" id="KW-0812">Transmembrane</keyword>
<feature type="transmembrane region" description="Helical" evidence="5">
    <location>
        <begin position="25"/>
        <end position="45"/>
    </location>
</feature>
<dbReference type="Gene3D" id="3.60.21.10">
    <property type="match status" value="1"/>
</dbReference>
<dbReference type="Pfam" id="PF14008">
    <property type="entry name" value="Metallophos_C"/>
    <property type="match status" value="1"/>
</dbReference>
<dbReference type="InterPro" id="IPR008963">
    <property type="entry name" value="Purple_acid_Pase-like_N"/>
</dbReference>
<dbReference type="Pfam" id="PF00149">
    <property type="entry name" value="Metallophos"/>
    <property type="match status" value="1"/>
</dbReference>
<dbReference type="SUPFAM" id="SSF56300">
    <property type="entry name" value="Metallo-dependent phosphatases"/>
    <property type="match status" value="1"/>
</dbReference>
<dbReference type="Gene3D" id="2.60.40.380">
    <property type="entry name" value="Purple acid phosphatase-like, N-terminal"/>
    <property type="match status" value="1"/>
</dbReference>
<dbReference type="CDD" id="cd00839">
    <property type="entry name" value="MPP_PAPs"/>
    <property type="match status" value="1"/>
</dbReference>
<comment type="subunit">
    <text evidence="1">Homodimer.</text>
</comment>
<dbReference type="SUPFAM" id="SSF49363">
    <property type="entry name" value="Purple acid phosphatase, N-terminal domain"/>
    <property type="match status" value="1"/>
</dbReference>
<dbReference type="InterPro" id="IPR004843">
    <property type="entry name" value="Calcineurin-like_PHP"/>
</dbReference>
<dbReference type="AlphaFoldDB" id="A0A1Z5K899"/>
<evidence type="ECO:0000313" key="9">
    <source>
        <dbReference type="Proteomes" id="UP000198406"/>
    </source>
</evidence>
<keyword evidence="4" id="KW-0378">Hydrolase</keyword>
<evidence type="ECO:0000259" key="6">
    <source>
        <dbReference type="Pfam" id="PF00149"/>
    </source>
</evidence>
<evidence type="ECO:0000256" key="4">
    <source>
        <dbReference type="RuleBase" id="RU361203"/>
    </source>
</evidence>
<dbReference type="InterPro" id="IPR025733">
    <property type="entry name" value="PAPs_C"/>
</dbReference>
<accession>A0A1Z5K899</accession>
<keyword evidence="5" id="KW-0472">Membrane</keyword>